<dbReference type="AlphaFoldDB" id="A0A8R2NX49"/>
<dbReference type="EnsemblMetazoa" id="XM_008191675.3">
    <property type="protein sequence ID" value="XP_008189897.1"/>
    <property type="gene ID" value="LOC100570060"/>
</dbReference>
<dbReference type="GO" id="GO:0048170">
    <property type="term" value="P:positive regulation of long-term neuronal synaptic plasticity"/>
    <property type="evidence" value="ECO:0007669"/>
    <property type="project" value="TreeGrafter"/>
</dbReference>
<proteinExistence type="predicted"/>
<evidence type="ECO:0000313" key="2">
    <source>
        <dbReference type="EnsemblMetazoa" id="XP_029348602.1"/>
    </source>
</evidence>
<dbReference type="GO" id="GO:0003730">
    <property type="term" value="F:mRNA 3'-UTR binding"/>
    <property type="evidence" value="ECO:0007669"/>
    <property type="project" value="TreeGrafter"/>
</dbReference>
<dbReference type="InterPro" id="IPR036612">
    <property type="entry name" value="KH_dom_type_1_sf"/>
</dbReference>
<dbReference type="GO" id="GO:0005634">
    <property type="term" value="C:nucleus"/>
    <property type="evidence" value="ECO:0007669"/>
    <property type="project" value="TreeGrafter"/>
</dbReference>
<organism evidence="2 3">
    <name type="scientific">Acyrthosiphon pisum</name>
    <name type="common">Pea aphid</name>
    <dbReference type="NCBI Taxonomy" id="7029"/>
    <lineage>
        <taxon>Eukaryota</taxon>
        <taxon>Metazoa</taxon>
        <taxon>Ecdysozoa</taxon>
        <taxon>Arthropoda</taxon>
        <taxon>Hexapoda</taxon>
        <taxon>Insecta</taxon>
        <taxon>Pterygota</taxon>
        <taxon>Neoptera</taxon>
        <taxon>Paraneoptera</taxon>
        <taxon>Hemiptera</taxon>
        <taxon>Sternorrhyncha</taxon>
        <taxon>Aphidomorpha</taxon>
        <taxon>Aphidoidea</taxon>
        <taxon>Aphididae</taxon>
        <taxon>Macrosiphini</taxon>
        <taxon>Acyrthosiphon</taxon>
    </lineage>
</organism>
<dbReference type="KEGG" id="api:100570060"/>
<dbReference type="Gene3D" id="3.30.1370.10">
    <property type="entry name" value="K Homology domain, type 1"/>
    <property type="match status" value="1"/>
</dbReference>
<dbReference type="Gene3D" id="2.30.30.140">
    <property type="match status" value="1"/>
</dbReference>
<name>A0A8R2NX49_ACYPI</name>
<dbReference type="EnsemblMetazoa" id="XM_003240893.4">
    <property type="protein sequence ID" value="XP_003240941.1"/>
    <property type="gene ID" value="LOC100570060"/>
</dbReference>
<dbReference type="GO" id="GO:0043488">
    <property type="term" value="P:regulation of mRNA stability"/>
    <property type="evidence" value="ECO:0007669"/>
    <property type="project" value="TreeGrafter"/>
</dbReference>
<keyword evidence="3" id="KW-1185">Reference proteome</keyword>
<dbReference type="InterPro" id="IPR040148">
    <property type="entry name" value="FMR1"/>
</dbReference>
<sequence>MENEVLVSFSNDWFPETKFNYDNVRLPLSDDQCSTEFINNAKIDGIHKNLQTVIGASLVLFTPDQSVWSVISRSPLTVKKNIDVSLHFRNRNQNVMVRIKSGKLAKQQKIPCYSLHHHLILMNLMYVMTLWLWLLVLMALISNELAGLRNIDAVMKAREVAEYTKEFLQVPRNFMGKDFGINSSNIKDIIEKSGVNELKILRDDETQPAIPREDGQFPFVLVRNLNKLGNE</sequence>
<keyword evidence="1" id="KW-0472">Membrane</keyword>
<dbReference type="GeneID" id="100570060"/>
<dbReference type="GO" id="GO:0099577">
    <property type="term" value="P:regulation of translation at presynapse, modulating synaptic transmission"/>
    <property type="evidence" value="ECO:0007669"/>
    <property type="project" value="TreeGrafter"/>
</dbReference>
<dbReference type="Proteomes" id="UP000007819">
    <property type="component" value="Chromosome X"/>
</dbReference>
<dbReference type="EnsemblMetazoa" id="XM_029492742.1">
    <property type="protein sequence ID" value="XP_029348602.1"/>
    <property type="gene ID" value="LOC100570060"/>
</dbReference>
<dbReference type="GO" id="GO:0045182">
    <property type="term" value="F:translation regulator activity"/>
    <property type="evidence" value="ECO:0007669"/>
    <property type="project" value="TreeGrafter"/>
</dbReference>
<reference evidence="2" key="2">
    <citation type="submission" date="2022-06" db="UniProtKB">
        <authorList>
            <consortium name="EnsemblMetazoa"/>
        </authorList>
    </citation>
    <scope>IDENTIFICATION</scope>
</reference>
<feature type="transmembrane region" description="Helical" evidence="1">
    <location>
        <begin position="119"/>
        <end position="141"/>
    </location>
</feature>
<evidence type="ECO:0000313" key="3">
    <source>
        <dbReference type="Proteomes" id="UP000007819"/>
    </source>
</evidence>
<dbReference type="RefSeq" id="XP_003240941.1">
    <property type="nucleotide sequence ID" value="XM_003240893.3"/>
</dbReference>
<dbReference type="RefSeq" id="XP_016665167.1">
    <property type="nucleotide sequence ID" value="XM_016809678.1"/>
</dbReference>
<dbReference type="OrthoDB" id="424249at2759"/>
<protein>
    <submittedName>
        <fullName evidence="2">Uncharacterized protein</fullName>
    </submittedName>
</protein>
<dbReference type="GO" id="GO:0098793">
    <property type="term" value="C:presynapse"/>
    <property type="evidence" value="ECO:0007669"/>
    <property type="project" value="GOC"/>
</dbReference>
<dbReference type="GO" id="GO:0043005">
    <property type="term" value="C:neuron projection"/>
    <property type="evidence" value="ECO:0007669"/>
    <property type="project" value="TreeGrafter"/>
</dbReference>
<dbReference type="GO" id="GO:0051028">
    <property type="term" value="P:mRNA transport"/>
    <property type="evidence" value="ECO:0007669"/>
    <property type="project" value="TreeGrafter"/>
</dbReference>
<dbReference type="EnsemblMetazoa" id="XM_016809678.2">
    <property type="protein sequence ID" value="XP_016665167.1"/>
    <property type="gene ID" value="LOC100570060"/>
</dbReference>
<dbReference type="GO" id="GO:0048513">
    <property type="term" value="P:animal organ development"/>
    <property type="evidence" value="ECO:0007669"/>
    <property type="project" value="TreeGrafter"/>
</dbReference>
<dbReference type="GO" id="GO:0010494">
    <property type="term" value="C:cytoplasmic stress granule"/>
    <property type="evidence" value="ECO:0007669"/>
    <property type="project" value="TreeGrafter"/>
</dbReference>
<dbReference type="GO" id="GO:0045727">
    <property type="term" value="P:positive regulation of translation"/>
    <property type="evidence" value="ECO:0007669"/>
    <property type="project" value="TreeGrafter"/>
</dbReference>
<keyword evidence="1" id="KW-1133">Transmembrane helix</keyword>
<keyword evidence="1" id="KW-0812">Transmembrane</keyword>
<dbReference type="PANTHER" id="PTHR10603">
    <property type="entry name" value="FRAGILE X MENTAL RETARDATION SYNDROME-RELATED PROTEIN"/>
    <property type="match status" value="1"/>
</dbReference>
<dbReference type="RefSeq" id="XP_008189897.1">
    <property type="nucleotide sequence ID" value="XM_008191675.2"/>
</dbReference>
<accession>A0A8R2NX49</accession>
<dbReference type="PANTHER" id="PTHR10603:SF7">
    <property type="entry name" value="FRAGILE X MESSENGER RIBONUCLEOPROTEIN 1 HOMOLOG"/>
    <property type="match status" value="1"/>
</dbReference>
<evidence type="ECO:0000256" key="1">
    <source>
        <dbReference type="SAM" id="Phobius"/>
    </source>
</evidence>
<reference evidence="3" key="1">
    <citation type="submission" date="2010-06" db="EMBL/GenBank/DDBJ databases">
        <authorList>
            <person name="Jiang H."/>
            <person name="Abraham K."/>
            <person name="Ali S."/>
            <person name="Alsbrooks S.L."/>
            <person name="Anim B.N."/>
            <person name="Anosike U.S."/>
            <person name="Attaway T."/>
            <person name="Bandaranaike D.P."/>
            <person name="Battles P.K."/>
            <person name="Bell S.N."/>
            <person name="Bell A.V."/>
            <person name="Beltran B."/>
            <person name="Bickham C."/>
            <person name="Bustamante Y."/>
            <person name="Caleb T."/>
            <person name="Canada A."/>
            <person name="Cardenas V."/>
            <person name="Carter K."/>
            <person name="Chacko J."/>
            <person name="Chandrabose M.N."/>
            <person name="Chavez D."/>
            <person name="Chavez A."/>
            <person name="Chen L."/>
            <person name="Chu H.-S."/>
            <person name="Claassen K.J."/>
            <person name="Cockrell R."/>
            <person name="Collins M."/>
            <person name="Cooper J.A."/>
            <person name="Cree A."/>
            <person name="Curry S.M."/>
            <person name="Da Y."/>
            <person name="Dao M.D."/>
            <person name="Das B."/>
            <person name="Davila M.-L."/>
            <person name="Davy-Carroll L."/>
            <person name="Denson S."/>
            <person name="Dinh H."/>
            <person name="Ebong V.E."/>
            <person name="Edwards J.R."/>
            <person name="Egan A."/>
            <person name="El-Daye J."/>
            <person name="Escobedo L."/>
            <person name="Fernandez S."/>
            <person name="Fernando P.R."/>
            <person name="Flagg N."/>
            <person name="Forbes L.D."/>
            <person name="Fowler R.G."/>
            <person name="Fu Q."/>
            <person name="Gabisi R.A."/>
            <person name="Ganer J."/>
            <person name="Garbino Pronczuk A."/>
            <person name="Garcia R.M."/>
            <person name="Garner T."/>
            <person name="Garrett T.E."/>
            <person name="Gonzalez D.A."/>
            <person name="Hamid H."/>
            <person name="Hawkins E.S."/>
            <person name="Hirani K."/>
            <person name="Hogues M.E."/>
            <person name="Hollins B."/>
            <person name="Hsiao C.-H."/>
            <person name="Jabil R."/>
            <person name="James M.L."/>
            <person name="Jhangiani S.N."/>
            <person name="Johnson B."/>
            <person name="Johnson Q."/>
            <person name="Joshi V."/>
            <person name="Kalu J.B."/>
            <person name="Kam C."/>
            <person name="Kashfia A."/>
            <person name="Keebler J."/>
            <person name="Kisamo H."/>
            <person name="Kovar C.L."/>
            <person name="Lago L.A."/>
            <person name="Lai C.-Y."/>
            <person name="Laidlaw J."/>
            <person name="Lara F."/>
            <person name="Le T.-K."/>
            <person name="Lee S.L."/>
            <person name="Legall F.H."/>
            <person name="Lemon S.J."/>
            <person name="Lewis L.R."/>
            <person name="Li B."/>
            <person name="Liu Y."/>
            <person name="Liu Y.-S."/>
            <person name="Lopez J."/>
            <person name="Lozado R.J."/>
            <person name="Lu J."/>
            <person name="Madu R.C."/>
            <person name="Maheshwari M."/>
            <person name="Maheshwari R."/>
            <person name="Malloy K."/>
            <person name="Martinez E."/>
            <person name="Mathew T."/>
            <person name="Mercado I.C."/>
            <person name="Mercado C."/>
            <person name="Meyer B."/>
            <person name="Montgomery K."/>
            <person name="Morgan M.B."/>
            <person name="Munidasa M."/>
            <person name="Nazareth L.V."/>
            <person name="Nelson J."/>
            <person name="Ng B.M."/>
            <person name="Nguyen N.B."/>
            <person name="Nguyen P.Q."/>
            <person name="Nguyen T."/>
            <person name="Obregon M."/>
            <person name="Okwuonu G.O."/>
            <person name="Onwere C.G."/>
            <person name="Orozco G."/>
            <person name="Parra A."/>
            <person name="Patel S."/>
            <person name="Patil S."/>
            <person name="Perez A."/>
            <person name="Perez Y."/>
            <person name="Pham C."/>
            <person name="Primus E.L."/>
            <person name="Pu L.-L."/>
            <person name="Puazo M."/>
            <person name="Qin X."/>
            <person name="Quiroz J.B."/>
            <person name="Reese J."/>
            <person name="Richards S."/>
            <person name="Rives C.M."/>
            <person name="Robberts R."/>
            <person name="Ruiz S.J."/>
            <person name="Ruiz M.J."/>
            <person name="Santibanez J."/>
            <person name="Schneider B.W."/>
            <person name="Sisson I."/>
            <person name="Smith M."/>
            <person name="Sodergren E."/>
            <person name="Song X.-Z."/>
            <person name="Song B.B."/>
            <person name="Summersgill H."/>
            <person name="Thelus R."/>
            <person name="Thornton R.D."/>
            <person name="Trejos Z.Y."/>
            <person name="Usmani K."/>
            <person name="Vattathil S."/>
            <person name="Villasana D."/>
            <person name="Walker D.L."/>
            <person name="Wang S."/>
            <person name="Wang K."/>
            <person name="White C.S."/>
            <person name="Williams A.C."/>
            <person name="Williamson J."/>
            <person name="Wilson K."/>
            <person name="Woghiren I.O."/>
            <person name="Woodworth J.R."/>
            <person name="Worley K.C."/>
            <person name="Wright R.A."/>
            <person name="Wu W."/>
            <person name="Young L."/>
            <person name="Zhang L."/>
            <person name="Zhang J."/>
            <person name="Zhu Y."/>
            <person name="Muzny D.M."/>
            <person name="Weinstock G."/>
            <person name="Gibbs R.A."/>
        </authorList>
    </citation>
    <scope>NUCLEOTIDE SEQUENCE [LARGE SCALE GENOMIC DNA]</scope>
    <source>
        <strain evidence="3">LSR1</strain>
    </source>
</reference>